<dbReference type="AlphaFoldDB" id="A0A0U5D1M8"/>
<feature type="transmembrane region" description="Helical" evidence="1">
    <location>
        <begin position="41"/>
        <end position="60"/>
    </location>
</feature>
<dbReference type="GeneID" id="91107608"/>
<organism evidence="2 3">
    <name type="scientific">Halobacterium hubeiense</name>
    <dbReference type="NCBI Taxonomy" id="1407499"/>
    <lineage>
        <taxon>Archaea</taxon>
        <taxon>Methanobacteriati</taxon>
        <taxon>Methanobacteriota</taxon>
        <taxon>Stenosarchaea group</taxon>
        <taxon>Halobacteria</taxon>
        <taxon>Halobacteriales</taxon>
        <taxon>Halobacteriaceae</taxon>
        <taxon>Halobacterium</taxon>
    </lineage>
</organism>
<accession>A0A0U5D1M8</accession>
<evidence type="ECO:0000313" key="2">
    <source>
        <dbReference type="EMBL" id="CQH63314.1"/>
    </source>
</evidence>
<dbReference type="KEGG" id="hhb:Hhub_4040"/>
<dbReference type="Proteomes" id="UP000066737">
    <property type="component" value="Plasmid pSTJ001"/>
</dbReference>
<protein>
    <submittedName>
        <fullName evidence="2">Uncharacterized protein</fullName>
    </submittedName>
</protein>
<sequence>MVNRPARAYGALLVVVAAVVSGAIIVSGFVAIELVLDTVTVWGYMAAVAVMVVCAVVSWLTDLPGILTAEFGG</sequence>
<feature type="transmembrane region" description="Helical" evidence="1">
    <location>
        <begin position="12"/>
        <end position="35"/>
    </location>
</feature>
<keyword evidence="1" id="KW-1133">Transmembrane helix</keyword>
<evidence type="ECO:0000256" key="1">
    <source>
        <dbReference type="SAM" id="Phobius"/>
    </source>
</evidence>
<dbReference type="EMBL" id="LN831303">
    <property type="protein sequence ID" value="CQH63314.1"/>
    <property type="molecule type" value="Genomic_DNA"/>
</dbReference>
<reference evidence="3" key="1">
    <citation type="journal article" date="2016" name="Environ. Microbiol.">
        <title>The complete genome of a viable archaeum isolated from 123-million-year-old rock salt.</title>
        <authorList>
            <person name="Jaakkola S.T."/>
            <person name="Pfeiffer F."/>
            <person name="Ravantti J.J."/>
            <person name="Guo Q."/>
            <person name="Liu Y."/>
            <person name="Chen X."/>
            <person name="Ma H."/>
            <person name="Yang C."/>
            <person name="Oksanen H.M."/>
            <person name="Bamford D.H."/>
        </authorList>
    </citation>
    <scope>NUCLEOTIDE SEQUENCE</scope>
    <source>
        <strain evidence="3">JI20-1</strain>
        <plasmid evidence="3">Plasmid pSTJ001</plasmid>
    </source>
</reference>
<name>A0A0U5D1M8_9EURY</name>
<keyword evidence="1" id="KW-0472">Membrane</keyword>
<keyword evidence="1" id="KW-0812">Transmembrane</keyword>
<gene>
    <name evidence="2" type="ORF">HHUB_4040</name>
</gene>
<evidence type="ECO:0000313" key="3">
    <source>
        <dbReference type="Proteomes" id="UP000066737"/>
    </source>
</evidence>
<proteinExistence type="predicted"/>
<geneLocation type="plasmid" evidence="3">
    <name>pSTJ001</name>
</geneLocation>
<dbReference type="RefSeq" id="WP_059058389.1">
    <property type="nucleotide sequence ID" value="NZ_CEML01000003.1"/>
</dbReference>
<keyword evidence="3" id="KW-1185">Reference proteome</keyword>